<dbReference type="Proteomes" id="UP001314170">
    <property type="component" value="Unassembled WGS sequence"/>
</dbReference>
<proteinExistence type="predicted"/>
<dbReference type="AlphaFoldDB" id="A0AAV1S9B9"/>
<evidence type="ECO:0000313" key="2">
    <source>
        <dbReference type="EMBL" id="CAK7346504.1"/>
    </source>
</evidence>
<keyword evidence="1" id="KW-0812">Transmembrane</keyword>
<protein>
    <submittedName>
        <fullName evidence="2">Uncharacterized protein</fullName>
    </submittedName>
</protein>
<comment type="caution">
    <text evidence="2">The sequence shown here is derived from an EMBL/GenBank/DDBJ whole genome shotgun (WGS) entry which is preliminary data.</text>
</comment>
<keyword evidence="1" id="KW-0472">Membrane</keyword>
<accession>A0AAV1S9B9</accession>
<feature type="transmembrane region" description="Helical" evidence="1">
    <location>
        <begin position="56"/>
        <end position="77"/>
    </location>
</feature>
<dbReference type="EMBL" id="CAWUPB010001173">
    <property type="protein sequence ID" value="CAK7346504.1"/>
    <property type="molecule type" value="Genomic_DNA"/>
</dbReference>
<organism evidence="2 3">
    <name type="scientific">Dovyalis caffra</name>
    <dbReference type="NCBI Taxonomy" id="77055"/>
    <lineage>
        <taxon>Eukaryota</taxon>
        <taxon>Viridiplantae</taxon>
        <taxon>Streptophyta</taxon>
        <taxon>Embryophyta</taxon>
        <taxon>Tracheophyta</taxon>
        <taxon>Spermatophyta</taxon>
        <taxon>Magnoliopsida</taxon>
        <taxon>eudicotyledons</taxon>
        <taxon>Gunneridae</taxon>
        <taxon>Pentapetalae</taxon>
        <taxon>rosids</taxon>
        <taxon>fabids</taxon>
        <taxon>Malpighiales</taxon>
        <taxon>Salicaceae</taxon>
        <taxon>Flacourtieae</taxon>
        <taxon>Dovyalis</taxon>
    </lineage>
</organism>
<evidence type="ECO:0000256" key="1">
    <source>
        <dbReference type="SAM" id="Phobius"/>
    </source>
</evidence>
<name>A0AAV1S9B9_9ROSI</name>
<keyword evidence="3" id="KW-1185">Reference proteome</keyword>
<gene>
    <name evidence="2" type="ORF">DCAF_LOCUS19181</name>
</gene>
<sequence>MEHNPSLSKSKRERTNLSTRQAFTVNVHILIPSDQNGTVQHHYGFMRLVGFKPGKLGARAATPCGLSLGGITIAFWVPPWFALVRELLGPIS</sequence>
<reference evidence="2 3" key="1">
    <citation type="submission" date="2024-01" db="EMBL/GenBank/DDBJ databases">
        <authorList>
            <person name="Waweru B."/>
        </authorList>
    </citation>
    <scope>NUCLEOTIDE SEQUENCE [LARGE SCALE GENOMIC DNA]</scope>
</reference>
<keyword evidence="1" id="KW-1133">Transmembrane helix</keyword>
<evidence type="ECO:0000313" key="3">
    <source>
        <dbReference type="Proteomes" id="UP001314170"/>
    </source>
</evidence>